<reference evidence="3 4" key="1">
    <citation type="submission" date="2022-01" db="EMBL/GenBank/DDBJ databases">
        <title>Flavihumibacter sp. nov., isolated from sediment of a river.</title>
        <authorList>
            <person name="Liu H."/>
        </authorList>
    </citation>
    <scope>NUCLEOTIDE SEQUENCE [LARGE SCALE GENOMIC DNA]</scope>
    <source>
        <strain evidence="3 4">RY-1</strain>
    </source>
</reference>
<dbReference type="EMBL" id="JAKEVY010000005">
    <property type="protein sequence ID" value="MCF1716506.1"/>
    <property type="molecule type" value="Genomic_DNA"/>
</dbReference>
<dbReference type="InterPro" id="IPR036890">
    <property type="entry name" value="HATPase_C_sf"/>
</dbReference>
<feature type="transmembrane region" description="Helical" evidence="1">
    <location>
        <begin position="41"/>
        <end position="63"/>
    </location>
</feature>
<sequence>MENASAIFWNQAWWLCFITAVTILFYEYLLPYIRKGILQAIPAILLTIFLFTAGASLWRYLGIGIGIHTPLGSPENSMSLGDHMANSLGGFLYISIIRHFYRYTQLKSTAKQLQLAKQAAELNYLKSQTNPHFLFNTLNNIYALALQKSDRTASSVMQLSKILRFMLYETNTPLIPIEKEVQIIQDYISLEKLRYDEQLTICFDIDIQQPSTRIPPLLLIPLVENAFKHGSAETIEAPFVRIRLTVFNDQLNFVVQNSTGDGSPDEPIKENIGLSNIRRQLELLYTDYKIAYKKEGTVFNAHLYINTKTHV</sequence>
<proteinExistence type="predicted"/>
<dbReference type="Pfam" id="PF06580">
    <property type="entry name" value="His_kinase"/>
    <property type="match status" value="1"/>
</dbReference>
<dbReference type="Proteomes" id="UP001200145">
    <property type="component" value="Unassembled WGS sequence"/>
</dbReference>
<dbReference type="InterPro" id="IPR050640">
    <property type="entry name" value="Bact_2-comp_sensor_kinase"/>
</dbReference>
<protein>
    <submittedName>
        <fullName evidence="3">Histidine kinase</fullName>
    </submittedName>
</protein>
<feature type="transmembrane region" description="Helical" evidence="1">
    <location>
        <begin position="12"/>
        <end position="29"/>
    </location>
</feature>
<gene>
    <name evidence="3" type="ORF">L0U88_17830</name>
</gene>
<keyword evidence="3" id="KW-0808">Transferase</keyword>
<dbReference type="InterPro" id="IPR010559">
    <property type="entry name" value="Sig_transdc_His_kin_internal"/>
</dbReference>
<feature type="domain" description="Signal transduction histidine kinase internal region" evidence="2">
    <location>
        <begin position="120"/>
        <end position="199"/>
    </location>
</feature>
<evidence type="ECO:0000313" key="3">
    <source>
        <dbReference type="EMBL" id="MCF1716506.1"/>
    </source>
</evidence>
<dbReference type="PANTHER" id="PTHR34220:SF7">
    <property type="entry name" value="SENSOR HISTIDINE KINASE YPDA"/>
    <property type="match status" value="1"/>
</dbReference>
<dbReference type="RefSeq" id="WP_234867773.1">
    <property type="nucleotide sequence ID" value="NZ_JAKEVY010000005.1"/>
</dbReference>
<dbReference type="SUPFAM" id="SSF55874">
    <property type="entry name" value="ATPase domain of HSP90 chaperone/DNA topoisomerase II/histidine kinase"/>
    <property type="match status" value="1"/>
</dbReference>
<evidence type="ECO:0000313" key="4">
    <source>
        <dbReference type="Proteomes" id="UP001200145"/>
    </source>
</evidence>
<comment type="caution">
    <text evidence="3">The sequence shown here is derived from an EMBL/GenBank/DDBJ whole genome shotgun (WGS) entry which is preliminary data.</text>
</comment>
<keyword evidence="4" id="KW-1185">Reference proteome</keyword>
<evidence type="ECO:0000256" key="1">
    <source>
        <dbReference type="SAM" id="Phobius"/>
    </source>
</evidence>
<accession>A0ABS9BLF0</accession>
<organism evidence="3 4">
    <name type="scientific">Flavihumibacter fluminis</name>
    <dbReference type="NCBI Taxonomy" id="2909236"/>
    <lineage>
        <taxon>Bacteria</taxon>
        <taxon>Pseudomonadati</taxon>
        <taxon>Bacteroidota</taxon>
        <taxon>Chitinophagia</taxon>
        <taxon>Chitinophagales</taxon>
        <taxon>Chitinophagaceae</taxon>
        <taxon>Flavihumibacter</taxon>
    </lineage>
</organism>
<keyword evidence="1" id="KW-0812">Transmembrane</keyword>
<keyword evidence="1" id="KW-1133">Transmembrane helix</keyword>
<dbReference type="GO" id="GO:0016301">
    <property type="term" value="F:kinase activity"/>
    <property type="evidence" value="ECO:0007669"/>
    <property type="project" value="UniProtKB-KW"/>
</dbReference>
<keyword evidence="3" id="KW-0418">Kinase</keyword>
<name>A0ABS9BLF0_9BACT</name>
<keyword evidence="1" id="KW-0472">Membrane</keyword>
<dbReference type="PANTHER" id="PTHR34220">
    <property type="entry name" value="SENSOR HISTIDINE KINASE YPDA"/>
    <property type="match status" value="1"/>
</dbReference>
<evidence type="ECO:0000259" key="2">
    <source>
        <dbReference type="Pfam" id="PF06580"/>
    </source>
</evidence>
<dbReference type="Gene3D" id="3.30.565.10">
    <property type="entry name" value="Histidine kinase-like ATPase, C-terminal domain"/>
    <property type="match status" value="1"/>
</dbReference>